<evidence type="ECO:0000313" key="2">
    <source>
        <dbReference type="Proteomes" id="UP001220256"/>
    </source>
</evidence>
<evidence type="ECO:0000313" key="1">
    <source>
        <dbReference type="EMBL" id="KAJ5275032.1"/>
    </source>
</evidence>
<comment type="caution">
    <text evidence="1">The sequence shown here is derived from an EMBL/GenBank/DDBJ whole genome shotgun (WGS) entry which is preliminary data.</text>
</comment>
<keyword evidence="2" id="KW-1185">Reference proteome</keyword>
<dbReference type="EMBL" id="JAPVEB010000002">
    <property type="protein sequence ID" value="KAJ5275032.1"/>
    <property type="molecule type" value="Genomic_DNA"/>
</dbReference>
<sequence>MEPSTTDETTDEGRVEGPCVEHKLKRRGESATACAWIIMCAKAAGLTRAAMGPVTSIWLGALVADWLGTVETWGAWRRVALSSAGQLDSTSAYPSPSIEGGQSMYRSPCAGAGAIPSLGVHEVQVTDGK</sequence>
<accession>A0ABQ8WQN9</accession>
<dbReference type="Proteomes" id="UP001220256">
    <property type="component" value="Unassembled WGS sequence"/>
</dbReference>
<name>A0ABQ8WQN9_PENCH</name>
<organism evidence="1 2">
    <name type="scientific">Penicillium chrysogenum</name>
    <name type="common">Penicillium notatum</name>
    <dbReference type="NCBI Taxonomy" id="5076"/>
    <lineage>
        <taxon>Eukaryota</taxon>
        <taxon>Fungi</taxon>
        <taxon>Dikarya</taxon>
        <taxon>Ascomycota</taxon>
        <taxon>Pezizomycotina</taxon>
        <taxon>Eurotiomycetes</taxon>
        <taxon>Eurotiomycetidae</taxon>
        <taxon>Eurotiales</taxon>
        <taxon>Aspergillaceae</taxon>
        <taxon>Penicillium</taxon>
        <taxon>Penicillium chrysogenum species complex</taxon>
    </lineage>
</organism>
<protein>
    <submittedName>
        <fullName evidence="1">Uncharacterized protein</fullName>
    </submittedName>
</protein>
<gene>
    <name evidence="1" type="ORF">N7505_003577</name>
</gene>
<reference evidence="1 2" key="1">
    <citation type="journal article" date="2023" name="IMA Fungus">
        <title>Comparative genomic study of the Penicillium genus elucidates a diverse pangenome and 15 lateral gene transfer events.</title>
        <authorList>
            <person name="Petersen C."/>
            <person name="Sorensen T."/>
            <person name="Nielsen M.R."/>
            <person name="Sondergaard T.E."/>
            <person name="Sorensen J.L."/>
            <person name="Fitzpatrick D.A."/>
            <person name="Frisvad J.C."/>
            <person name="Nielsen K.L."/>
        </authorList>
    </citation>
    <scope>NUCLEOTIDE SEQUENCE [LARGE SCALE GENOMIC DNA]</scope>
    <source>
        <strain evidence="1 2">IBT 3361</strain>
    </source>
</reference>
<proteinExistence type="predicted"/>